<gene>
    <name evidence="2" type="primary">DIAPH2</name>
    <name evidence="2" type="ORF">L345_07108</name>
</gene>
<dbReference type="SUPFAM" id="SSF48371">
    <property type="entry name" value="ARM repeat"/>
    <property type="match status" value="1"/>
</dbReference>
<protein>
    <submittedName>
        <fullName evidence="2">Protein diaphanous-like 2</fullName>
    </submittedName>
</protein>
<dbReference type="PANTHER" id="PTHR45691:SF3">
    <property type="entry name" value="PROTEIN DIAPHANOUS HOMOLOG 2"/>
    <property type="match status" value="1"/>
</dbReference>
<dbReference type="GO" id="GO:0003779">
    <property type="term" value="F:actin binding"/>
    <property type="evidence" value="ECO:0007669"/>
    <property type="project" value="InterPro"/>
</dbReference>
<dbReference type="GO" id="GO:0031267">
    <property type="term" value="F:small GTPase binding"/>
    <property type="evidence" value="ECO:0007669"/>
    <property type="project" value="InterPro"/>
</dbReference>
<dbReference type="InterPro" id="IPR011989">
    <property type="entry name" value="ARM-like"/>
</dbReference>
<dbReference type="FunFam" id="1.25.10.10:FF:000033">
    <property type="entry name" value="Diaphanous related formin 2"/>
    <property type="match status" value="1"/>
</dbReference>
<dbReference type="SMART" id="SM01139">
    <property type="entry name" value="Drf_FH3"/>
    <property type="match status" value="1"/>
</dbReference>
<dbReference type="GO" id="GO:0005884">
    <property type="term" value="C:actin filament"/>
    <property type="evidence" value="ECO:0007669"/>
    <property type="project" value="TreeGrafter"/>
</dbReference>
<dbReference type="SMART" id="SM01140">
    <property type="entry name" value="Drf_GBD"/>
    <property type="match status" value="1"/>
</dbReference>
<accession>V8NYT6</accession>
<dbReference type="InterPro" id="IPR010473">
    <property type="entry name" value="GTPase-bd"/>
</dbReference>
<dbReference type="Pfam" id="PF06371">
    <property type="entry name" value="Drf_GBD"/>
    <property type="match status" value="1"/>
</dbReference>
<dbReference type="PROSITE" id="PS51232">
    <property type="entry name" value="GBD_FH3"/>
    <property type="match status" value="1"/>
</dbReference>
<evidence type="ECO:0000313" key="2">
    <source>
        <dbReference type="EMBL" id="ETE67106.1"/>
    </source>
</evidence>
<reference evidence="2 3" key="1">
    <citation type="journal article" date="2013" name="Proc. Natl. Acad. Sci. U.S.A.">
        <title>The king cobra genome reveals dynamic gene evolution and adaptation in the snake venom system.</title>
        <authorList>
            <person name="Vonk F.J."/>
            <person name="Casewell N.R."/>
            <person name="Henkel C.V."/>
            <person name="Heimberg A.M."/>
            <person name="Jansen H.J."/>
            <person name="McCleary R.J."/>
            <person name="Kerkkamp H.M."/>
            <person name="Vos R.A."/>
            <person name="Guerreiro I."/>
            <person name="Calvete J.J."/>
            <person name="Wuster W."/>
            <person name="Woods A.E."/>
            <person name="Logan J.M."/>
            <person name="Harrison R.A."/>
            <person name="Castoe T.A."/>
            <person name="de Koning A.P."/>
            <person name="Pollock D.D."/>
            <person name="Yandell M."/>
            <person name="Calderon D."/>
            <person name="Renjifo C."/>
            <person name="Currier R.B."/>
            <person name="Salgado D."/>
            <person name="Pla D."/>
            <person name="Sanz L."/>
            <person name="Hyder A.S."/>
            <person name="Ribeiro J.M."/>
            <person name="Arntzen J.W."/>
            <person name="van den Thillart G.E."/>
            <person name="Boetzer M."/>
            <person name="Pirovano W."/>
            <person name="Dirks R.P."/>
            <person name="Spaink H.P."/>
            <person name="Duboule D."/>
            <person name="McGlinn E."/>
            <person name="Kini R.M."/>
            <person name="Richardson M.K."/>
        </authorList>
    </citation>
    <scope>NUCLEOTIDE SEQUENCE</scope>
    <source>
        <tissue evidence="2">Blood</tissue>
    </source>
</reference>
<dbReference type="Gene3D" id="1.25.10.10">
    <property type="entry name" value="Leucine-rich Repeat Variant"/>
    <property type="match status" value="1"/>
</dbReference>
<dbReference type="InterPro" id="IPR014768">
    <property type="entry name" value="GBD/FH3_dom"/>
</dbReference>
<dbReference type="GO" id="GO:0030041">
    <property type="term" value="P:actin filament polymerization"/>
    <property type="evidence" value="ECO:0007669"/>
    <property type="project" value="TreeGrafter"/>
</dbReference>
<keyword evidence="3" id="KW-1185">Reference proteome</keyword>
<sequence length="282" mass="32526">MSIRQRSYLKGGLKNSKHECTLSSQEYVHELRSGISEEKLLNCLESLRVSLTSNPVSMETQHRHKPCWKSCSWVNNFGHEGLGLLLDVLEKLLDKRQQESIDKKNQHKLIQCLKAFMNNKYGLQRILGDERSLLLLARAIDPKQPNMMTETVKILSAICIVGEENMLDKILGAITIAAERNNGERFANIVEGLENHEALQLQVACMQFINALVTSPEELDFRVHLRNEFLRCGLKKILPDLKEKENEELDIQLKVFDENKEEDLIEMAHRLNDIKVEMEYPF</sequence>
<dbReference type="AlphaFoldDB" id="V8NYT6"/>
<feature type="non-terminal residue" evidence="2">
    <location>
        <position position="1"/>
    </location>
</feature>
<feature type="domain" description="GBD/FH3" evidence="1">
    <location>
        <begin position="1"/>
        <end position="282"/>
    </location>
</feature>
<organism evidence="2 3">
    <name type="scientific">Ophiophagus hannah</name>
    <name type="common">King cobra</name>
    <name type="synonym">Naja hannah</name>
    <dbReference type="NCBI Taxonomy" id="8665"/>
    <lineage>
        <taxon>Eukaryota</taxon>
        <taxon>Metazoa</taxon>
        <taxon>Chordata</taxon>
        <taxon>Craniata</taxon>
        <taxon>Vertebrata</taxon>
        <taxon>Euteleostomi</taxon>
        <taxon>Lepidosauria</taxon>
        <taxon>Squamata</taxon>
        <taxon>Bifurcata</taxon>
        <taxon>Unidentata</taxon>
        <taxon>Episquamata</taxon>
        <taxon>Toxicofera</taxon>
        <taxon>Serpentes</taxon>
        <taxon>Colubroidea</taxon>
        <taxon>Elapidae</taxon>
        <taxon>Elapinae</taxon>
        <taxon>Ophiophagus</taxon>
    </lineage>
</organism>
<evidence type="ECO:0000313" key="3">
    <source>
        <dbReference type="Proteomes" id="UP000018936"/>
    </source>
</evidence>
<name>V8NYT6_OPHHA</name>
<dbReference type="InterPro" id="IPR010472">
    <property type="entry name" value="FH3_dom"/>
</dbReference>
<dbReference type="OrthoDB" id="1104827at2759"/>
<dbReference type="InterPro" id="IPR051412">
    <property type="entry name" value="Formin_Homology_Diaphanous_sf"/>
</dbReference>
<dbReference type="EMBL" id="AZIM01001389">
    <property type="protein sequence ID" value="ETE67106.1"/>
    <property type="molecule type" value="Genomic_DNA"/>
</dbReference>
<dbReference type="InterPro" id="IPR016024">
    <property type="entry name" value="ARM-type_fold"/>
</dbReference>
<evidence type="ECO:0000259" key="1">
    <source>
        <dbReference type="PROSITE" id="PS51232"/>
    </source>
</evidence>
<dbReference type="Proteomes" id="UP000018936">
    <property type="component" value="Unassembled WGS sequence"/>
</dbReference>
<dbReference type="Pfam" id="PF06367">
    <property type="entry name" value="Drf_FH3"/>
    <property type="match status" value="1"/>
</dbReference>
<dbReference type="PANTHER" id="PTHR45691">
    <property type="entry name" value="PROTEIN DIAPHANOUS"/>
    <property type="match status" value="1"/>
</dbReference>
<proteinExistence type="predicted"/>
<comment type="caution">
    <text evidence="2">The sequence shown here is derived from an EMBL/GenBank/DDBJ whole genome shotgun (WGS) entry which is preliminary data.</text>
</comment>